<organism evidence="1 2">
    <name type="scientific">Methylobacterium phyllostachyos</name>
    <dbReference type="NCBI Taxonomy" id="582672"/>
    <lineage>
        <taxon>Bacteria</taxon>
        <taxon>Pseudomonadati</taxon>
        <taxon>Pseudomonadota</taxon>
        <taxon>Alphaproteobacteria</taxon>
        <taxon>Hyphomicrobiales</taxon>
        <taxon>Methylobacteriaceae</taxon>
        <taxon>Methylobacterium</taxon>
    </lineage>
</organism>
<dbReference type="SUPFAM" id="SSF54427">
    <property type="entry name" value="NTF2-like"/>
    <property type="match status" value="1"/>
</dbReference>
<evidence type="ECO:0000313" key="2">
    <source>
        <dbReference type="Proteomes" id="UP000198704"/>
    </source>
</evidence>
<protein>
    <recommendedName>
        <fullName evidence="3">DUF1348 domain-containing protein</fullName>
    </recommendedName>
</protein>
<dbReference type="PANTHER" id="PTHR31757">
    <property type="entry name" value="SLL0781 PROTEIN"/>
    <property type="match status" value="1"/>
</dbReference>
<dbReference type="Gene3D" id="3.10.450.50">
    <property type="match status" value="1"/>
</dbReference>
<gene>
    <name evidence="1" type="ORF">SAMN05216360_114118</name>
</gene>
<dbReference type="EMBL" id="FNHS01000014">
    <property type="protein sequence ID" value="SDO07264.1"/>
    <property type="molecule type" value="Genomic_DNA"/>
</dbReference>
<accession>A0A1H0GK79</accession>
<name>A0A1H0GK79_9HYPH</name>
<dbReference type="PANTHER" id="PTHR31757:SF0">
    <property type="entry name" value="SLL0781 PROTEIN"/>
    <property type="match status" value="1"/>
</dbReference>
<reference evidence="2" key="1">
    <citation type="submission" date="2016-10" db="EMBL/GenBank/DDBJ databases">
        <authorList>
            <person name="Varghese N."/>
            <person name="Submissions S."/>
        </authorList>
    </citation>
    <scope>NUCLEOTIDE SEQUENCE [LARGE SCALE GENOMIC DNA]</scope>
    <source>
        <strain evidence="2">BL47</strain>
    </source>
</reference>
<dbReference type="AlphaFoldDB" id="A0A1H0GK79"/>
<evidence type="ECO:0000313" key="1">
    <source>
        <dbReference type="EMBL" id="SDO07264.1"/>
    </source>
</evidence>
<keyword evidence="2" id="KW-1185">Reference proteome</keyword>
<sequence length="135" mass="15837">MAENAWNGRDPERVSLAYTVDSVWRNRSEFLSGRAAIVAFLQRKWAQELEYRLIKEVWTFGGDRIAVRFAYEWHDSDGQWFRSYGNENWEFDAHGLMRRRIASINDLAIAPADRKFHWPLGQRPDDHPGLTDLGL</sequence>
<dbReference type="InterPro" id="IPR032710">
    <property type="entry name" value="NTF2-like_dom_sf"/>
</dbReference>
<dbReference type="RefSeq" id="WP_425284024.1">
    <property type="nucleotide sequence ID" value="NZ_FNHS01000014.1"/>
</dbReference>
<dbReference type="Pfam" id="PF07080">
    <property type="entry name" value="DUF1348"/>
    <property type="match status" value="1"/>
</dbReference>
<dbReference type="InterPro" id="IPR009783">
    <property type="entry name" value="DUF1348"/>
</dbReference>
<dbReference type="STRING" id="582672.SAMN05216360_114118"/>
<dbReference type="Proteomes" id="UP000198704">
    <property type="component" value="Unassembled WGS sequence"/>
</dbReference>
<evidence type="ECO:0008006" key="3">
    <source>
        <dbReference type="Google" id="ProtNLM"/>
    </source>
</evidence>
<proteinExistence type="predicted"/>